<evidence type="ECO:0000313" key="2">
    <source>
        <dbReference type="EMBL" id="KAK4190259.1"/>
    </source>
</evidence>
<reference evidence="2" key="1">
    <citation type="journal article" date="2023" name="Mol. Phylogenet. Evol.">
        <title>Genome-scale phylogeny and comparative genomics of the fungal order Sordariales.</title>
        <authorList>
            <person name="Hensen N."/>
            <person name="Bonometti L."/>
            <person name="Westerberg I."/>
            <person name="Brannstrom I.O."/>
            <person name="Guillou S."/>
            <person name="Cros-Aarteil S."/>
            <person name="Calhoun S."/>
            <person name="Haridas S."/>
            <person name="Kuo A."/>
            <person name="Mondo S."/>
            <person name="Pangilinan J."/>
            <person name="Riley R."/>
            <person name="LaButti K."/>
            <person name="Andreopoulos B."/>
            <person name="Lipzen A."/>
            <person name="Chen C."/>
            <person name="Yan M."/>
            <person name="Daum C."/>
            <person name="Ng V."/>
            <person name="Clum A."/>
            <person name="Steindorff A."/>
            <person name="Ohm R.A."/>
            <person name="Martin F."/>
            <person name="Silar P."/>
            <person name="Natvig D.O."/>
            <person name="Lalanne C."/>
            <person name="Gautier V."/>
            <person name="Ament-Velasquez S.L."/>
            <person name="Kruys A."/>
            <person name="Hutchinson M.I."/>
            <person name="Powell A.J."/>
            <person name="Barry K."/>
            <person name="Miller A.N."/>
            <person name="Grigoriev I.V."/>
            <person name="Debuchy R."/>
            <person name="Gladieux P."/>
            <person name="Hiltunen Thoren M."/>
            <person name="Johannesson H."/>
        </authorList>
    </citation>
    <scope>NUCLEOTIDE SEQUENCE</scope>
    <source>
        <strain evidence="2">PSN309</strain>
    </source>
</reference>
<name>A0AAN6WXY6_9PEZI</name>
<dbReference type="AlphaFoldDB" id="A0AAN6WXY6"/>
<evidence type="ECO:0008006" key="4">
    <source>
        <dbReference type="Google" id="ProtNLM"/>
    </source>
</evidence>
<reference evidence="2" key="2">
    <citation type="submission" date="2023-05" db="EMBL/GenBank/DDBJ databases">
        <authorList>
            <consortium name="Lawrence Berkeley National Laboratory"/>
            <person name="Steindorff A."/>
            <person name="Hensen N."/>
            <person name="Bonometti L."/>
            <person name="Westerberg I."/>
            <person name="Brannstrom I.O."/>
            <person name="Guillou S."/>
            <person name="Cros-Aarteil S."/>
            <person name="Calhoun S."/>
            <person name="Haridas S."/>
            <person name="Kuo A."/>
            <person name="Mondo S."/>
            <person name="Pangilinan J."/>
            <person name="Riley R."/>
            <person name="Labutti K."/>
            <person name="Andreopoulos B."/>
            <person name="Lipzen A."/>
            <person name="Chen C."/>
            <person name="Yanf M."/>
            <person name="Daum C."/>
            <person name="Ng V."/>
            <person name="Clum A."/>
            <person name="Ohm R."/>
            <person name="Martin F."/>
            <person name="Silar P."/>
            <person name="Natvig D."/>
            <person name="Lalanne C."/>
            <person name="Gautier V."/>
            <person name="Ament-Velasquez S.L."/>
            <person name="Kruys A."/>
            <person name="Hutchinson M.I."/>
            <person name="Powell A.J."/>
            <person name="Barry K."/>
            <person name="Miller A.N."/>
            <person name="Grigoriev I.V."/>
            <person name="Debuchy R."/>
            <person name="Gladieux P."/>
            <person name="Thoren M.H."/>
            <person name="Johannesson H."/>
        </authorList>
    </citation>
    <scope>NUCLEOTIDE SEQUENCE</scope>
    <source>
        <strain evidence="2">PSN309</strain>
    </source>
</reference>
<protein>
    <recommendedName>
        <fullName evidence="4">Myb-like domain-containing protein</fullName>
    </recommendedName>
</protein>
<gene>
    <name evidence="2" type="ORF">QBC35DRAFT_449453</name>
</gene>
<feature type="compositionally biased region" description="Acidic residues" evidence="1">
    <location>
        <begin position="298"/>
        <end position="307"/>
    </location>
</feature>
<feature type="compositionally biased region" description="Low complexity" evidence="1">
    <location>
        <begin position="240"/>
        <end position="271"/>
    </location>
</feature>
<keyword evidence="3" id="KW-1185">Reference proteome</keyword>
<evidence type="ECO:0000313" key="3">
    <source>
        <dbReference type="Proteomes" id="UP001302126"/>
    </source>
</evidence>
<dbReference type="EMBL" id="MU864367">
    <property type="protein sequence ID" value="KAK4190259.1"/>
    <property type="molecule type" value="Genomic_DNA"/>
</dbReference>
<feature type="compositionally biased region" description="Basic and acidic residues" evidence="1">
    <location>
        <begin position="314"/>
        <end position="326"/>
    </location>
</feature>
<feature type="compositionally biased region" description="Low complexity" evidence="1">
    <location>
        <begin position="117"/>
        <end position="141"/>
    </location>
</feature>
<feature type="region of interest" description="Disordered" evidence="1">
    <location>
        <begin position="76"/>
        <end position="362"/>
    </location>
</feature>
<accession>A0AAN6WXY6</accession>
<organism evidence="2 3">
    <name type="scientific">Podospora australis</name>
    <dbReference type="NCBI Taxonomy" id="1536484"/>
    <lineage>
        <taxon>Eukaryota</taxon>
        <taxon>Fungi</taxon>
        <taxon>Dikarya</taxon>
        <taxon>Ascomycota</taxon>
        <taxon>Pezizomycotina</taxon>
        <taxon>Sordariomycetes</taxon>
        <taxon>Sordariomycetidae</taxon>
        <taxon>Sordariales</taxon>
        <taxon>Podosporaceae</taxon>
        <taxon>Podospora</taxon>
    </lineage>
</organism>
<sequence>MSNKNWNDRADKDLFFTILSVKNIGVISGGEWTTIGNHMRSIGYGFTNEGCRQHFQGLRRAQNKADANIMAGLEHLNNKTPNKADPTLNPITRRPGPGRGRPRKTPQKGEGAADATAPDGSVASPSAASAPDSVPAPGVVPTAGMAPVPGMTAGPAIPPNPQPPGVHTIPPGMHAVPGMSGMPPAPINQAQPQPHTQGQFQLQSQPQAPPQTPAKKPRARKSRAKDAQAQPQVPARLQPQTHAQVQAAQAQAQAHQAHLQAQAHAQSQAAQGHMPPGPVNMVASRVAPPAQMEGPGDVGDDDDDDLAVDPSLGDGEHPSKRPRLDDSQGTSSMDDEAMLSALAAHNAPTPADYIQEFNYGDA</sequence>
<evidence type="ECO:0000256" key="1">
    <source>
        <dbReference type="SAM" id="MobiDB-lite"/>
    </source>
</evidence>
<proteinExistence type="predicted"/>
<comment type="caution">
    <text evidence="2">The sequence shown here is derived from an EMBL/GenBank/DDBJ whole genome shotgun (WGS) entry which is preliminary data.</text>
</comment>
<dbReference type="Proteomes" id="UP001302126">
    <property type="component" value="Unassembled WGS sequence"/>
</dbReference>
<feature type="compositionally biased region" description="Low complexity" evidence="1">
    <location>
        <begin position="187"/>
        <end position="206"/>
    </location>
</feature>